<sequence length="22" mass="2347">IPTVYIEQDEGGEGLERLIGGT</sequence>
<name>J9FX71_9ZZZZ</name>
<proteinExistence type="predicted"/>
<organism evidence="2">
    <name type="scientific">gut metagenome</name>
    <dbReference type="NCBI Taxonomy" id="749906"/>
    <lineage>
        <taxon>unclassified sequences</taxon>
        <taxon>metagenomes</taxon>
        <taxon>organismal metagenomes</taxon>
    </lineage>
</organism>
<gene>
    <name evidence="2" type="ORF">EVA_12765</name>
</gene>
<comment type="caution">
    <text evidence="2">The sequence shown here is derived from an EMBL/GenBank/DDBJ whole genome shotgun (WGS) entry which is preliminary data.</text>
</comment>
<reference evidence="2" key="1">
    <citation type="journal article" date="2012" name="PLoS ONE">
        <title>Gene sets for utilization of primary and secondary nutrition supplies in the distal gut of endangered iberian lynx.</title>
        <authorList>
            <person name="Alcaide M."/>
            <person name="Messina E."/>
            <person name="Richter M."/>
            <person name="Bargiela R."/>
            <person name="Peplies J."/>
            <person name="Huws S.A."/>
            <person name="Newbold C.J."/>
            <person name="Golyshin P.N."/>
            <person name="Simon M.A."/>
            <person name="Lopez G."/>
            <person name="Yakimov M.M."/>
            <person name="Ferrer M."/>
        </authorList>
    </citation>
    <scope>NUCLEOTIDE SEQUENCE</scope>
</reference>
<dbReference type="EMBL" id="AMCI01003959">
    <property type="protein sequence ID" value="EJW99128.1"/>
    <property type="molecule type" value="Genomic_DNA"/>
</dbReference>
<feature type="region of interest" description="Disordered" evidence="1">
    <location>
        <begin position="1"/>
        <end position="22"/>
    </location>
</feature>
<evidence type="ECO:0000256" key="1">
    <source>
        <dbReference type="SAM" id="MobiDB-lite"/>
    </source>
</evidence>
<accession>J9FX71</accession>
<dbReference type="AlphaFoldDB" id="J9FX71"/>
<evidence type="ECO:0000313" key="2">
    <source>
        <dbReference type="EMBL" id="EJW99128.1"/>
    </source>
</evidence>
<feature type="non-terminal residue" evidence="2">
    <location>
        <position position="1"/>
    </location>
</feature>
<protein>
    <submittedName>
        <fullName evidence="2">Uncharacterized protein</fullName>
    </submittedName>
</protein>